<sequence length="203" mass="21765">MIQASDPRLVLASASSSRAALLRAAGLVFTAEAAHVDETALKAAAQAEGIPAADTAVMLADAKAQRLSRRYPEALVIGGDQMLVCEDHWFDKPADMAAARAQLEALRGRTHALPTALVCWREGQRIWHHVATPKLTMRGFSDALLEAYLEIEGEAVLHSVGGYRIEGPGLQLFERIEGAQDAILGLPMLPLLGFLRQHGVLAG</sequence>
<reference evidence="5 6" key="1">
    <citation type="submission" date="2018-06" db="EMBL/GenBank/DDBJ databases">
        <title>Genomic Encyclopedia of Archaeal and Bacterial Type Strains, Phase II (KMG-II): from individual species to whole genera.</title>
        <authorList>
            <person name="Goeker M."/>
        </authorList>
    </citation>
    <scope>NUCLEOTIDE SEQUENCE [LARGE SCALE GENOMIC DNA]</scope>
    <source>
        <strain evidence="5 6">DSM 24525</strain>
    </source>
</reference>
<comment type="caution">
    <text evidence="5">The sequence shown here is derived from an EMBL/GenBank/DDBJ whole genome shotgun (WGS) entry which is preliminary data.</text>
</comment>
<dbReference type="Proteomes" id="UP000249688">
    <property type="component" value="Unassembled WGS sequence"/>
</dbReference>
<dbReference type="GO" id="GO:0047429">
    <property type="term" value="F:nucleoside triphosphate diphosphatase activity"/>
    <property type="evidence" value="ECO:0007669"/>
    <property type="project" value="UniProtKB-EC"/>
</dbReference>
<comment type="cofactor">
    <cofactor evidence="1 4">
        <name>a divalent metal cation</name>
        <dbReference type="ChEBI" id="CHEBI:60240"/>
    </cofactor>
</comment>
<accession>A0A2W7KFY9</accession>
<organism evidence="5 6">
    <name type="scientific">Humitalea rosea</name>
    <dbReference type="NCBI Taxonomy" id="990373"/>
    <lineage>
        <taxon>Bacteria</taxon>
        <taxon>Pseudomonadati</taxon>
        <taxon>Pseudomonadota</taxon>
        <taxon>Alphaproteobacteria</taxon>
        <taxon>Acetobacterales</taxon>
        <taxon>Roseomonadaceae</taxon>
        <taxon>Humitalea</taxon>
    </lineage>
</organism>
<evidence type="ECO:0000256" key="1">
    <source>
        <dbReference type="ARBA" id="ARBA00001968"/>
    </source>
</evidence>
<dbReference type="OrthoDB" id="9813962at2"/>
<dbReference type="InterPro" id="IPR003697">
    <property type="entry name" value="Maf-like"/>
</dbReference>
<comment type="catalytic activity">
    <reaction evidence="4">
        <text>a ribonucleoside 5'-triphosphate + H2O = a ribonucleoside 5'-phosphate + diphosphate + H(+)</text>
        <dbReference type="Rhea" id="RHEA:23996"/>
        <dbReference type="ChEBI" id="CHEBI:15377"/>
        <dbReference type="ChEBI" id="CHEBI:15378"/>
        <dbReference type="ChEBI" id="CHEBI:33019"/>
        <dbReference type="ChEBI" id="CHEBI:58043"/>
        <dbReference type="ChEBI" id="CHEBI:61557"/>
        <dbReference type="EC" id="3.6.1.9"/>
    </reaction>
</comment>
<evidence type="ECO:0000256" key="4">
    <source>
        <dbReference type="HAMAP-Rule" id="MF_00528"/>
    </source>
</evidence>
<dbReference type="InterPro" id="IPR029001">
    <property type="entry name" value="ITPase-like_fam"/>
</dbReference>
<dbReference type="HAMAP" id="MF_00528">
    <property type="entry name" value="Maf"/>
    <property type="match status" value="1"/>
</dbReference>
<gene>
    <name evidence="5" type="ORF">C8P66_10986</name>
</gene>
<dbReference type="RefSeq" id="WP_111397992.1">
    <property type="nucleotide sequence ID" value="NZ_QKYU01000009.1"/>
</dbReference>
<name>A0A2W7KFY9_9PROT</name>
<evidence type="ECO:0000256" key="3">
    <source>
        <dbReference type="ARBA" id="ARBA00023080"/>
    </source>
</evidence>
<proteinExistence type="inferred from homology"/>
<protein>
    <recommendedName>
        <fullName evidence="4">Nucleoside triphosphate pyrophosphatase</fullName>
        <ecNumber evidence="4">3.6.1.9</ecNumber>
    </recommendedName>
    <alternativeName>
        <fullName evidence="4">Nucleotide pyrophosphatase</fullName>
        <shortName evidence="4">Nucleotide PPase</shortName>
    </alternativeName>
</protein>
<dbReference type="PIRSF" id="PIRSF006305">
    <property type="entry name" value="Maf"/>
    <property type="match status" value="1"/>
</dbReference>
<dbReference type="Gene3D" id="3.90.950.10">
    <property type="match status" value="1"/>
</dbReference>
<comment type="function">
    <text evidence="4">Nucleoside triphosphate pyrophosphatase. May have a dual role in cell division arrest and in preventing the incorporation of modified nucleotides into cellular nucleic acids.</text>
</comment>
<dbReference type="PANTHER" id="PTHR43213:SF5">
    <property type="entry name" value="BIFUNCTIONAL DTTP_UTP PYROPHOSPHATASE_METHYLTRANSFERASE PROTEIN-RELATED"/>
    <property type="match status" value="1"/>
</dbReference>
<dbReference type="EMBL" id="QKYU01000009">
    <property type="protein sequence ID" value="PZW46589.1"/>
    <property type="molecule type" value="Genomic_DNA"/>
</dbReference>
<evidence type="ECO:0000313" key="6">
    <source>
        <dbReference type="Proteomes" id="UP000249688"/>
    </source>
</evidence>
<comment type="similarity">
    <text evidence="4">Belongs to the Maf family.</text>
</comment>
<dbReference type="AlphaFoldDB" id="A0A2W7KFY9"/>
<comment type="catalytic activity">
    <reaction evidence="4">
        <text>a 2'-deoxyribonucleoside 5'-triphosphate + H2O = a 2'-deoxyribonucleoside 5'-phosphate + diphosphate + H(+)</text>
        <dbReference type="Rhea" id="RHEA:44644"/>
        <dbReference type="ChEBI" id="CHEBI:15377"/>
        <dbReference type="ChEBI" id="CHEBI:15378"/>
        <dbReference type="ChEBI" id="CHEBI:33019"/>
        <dbReference type="ChEBI" id="CHEBI:61560"/>
        <dbReference type="ChEBI" id="CHEBI:65317"/>
        <dbReference type="EC" id="3.6.1.9"/>
    </reaction>
</comment>
<keyword evidence="4" id="KW-0963">Cytoplasm</keyword>
<evidence type="ECO:0000256" key="2">
    <source>
        <dbReference type="ARBA" id="ARBA00022801"/>
    </source>
</evidence>
<keyword evidence="3 4" id="KW-0546">Nucleotide metabolism</keyword>
<dbReference type="GO" id="GO:0009117">
    <property type="term" value="P:nucleotide metabolic process"/>
    <property type="evidence" value="ECO:0007669"/>
    <property type="project" value="UniProtKB-KW"/>
</dbReference>
<comment type="subcellular location">
    <subcellularLocation>
        <location evidence="4">Cytoplasm</location>
    </subcellularLocation>
</comment>
<evidence type="ECO:0000313" key="5">
    <source>
        <dbReference type="EMBL" id="PZW46589.1"/>
    </source>
</evidence>
<comment type="caution">
    <text evidence="4">Lacks conserved residue(s) required for the propagation of feature annotation.</text>
</comment>
<dbReference type="Pfam" id="PF02545">
    <property type="entry name" value="Maf"/>
    <property type="match status" value="1"/>
</dbReference>
<dbReference type="PANTHER" id="PTHR43213">
    <property type="entry name" value="BIFUNCTIONAL DTTP/UTP PYROPHOSPHATASE/METHYLTRANSFERASE PROTEIN-RELATED"/>
    <property type="match status" value="1"/>
</dbReference>
<keyword evidence="2 4" id="KW-0378">Hydrolase</keyword>
<dbReference type="GO" id="GO:0005737">
    <property type="term" value="C:cytoplasm"/>
    <property type="evidence" value="ECO:0007669"/>
    <property type="project" value="UniProtKB-SubCell"/>
</dbReference>
<feature type="active site" description="Proton acceptor" evidence="4">
    <location>
        <position position="80"/>
    </location>
</feature>
<keyword evidence="6" id="KW-1185">Reference proteome</keyword>
<dbReference type="SUPFAM" id="SSF52972">
    <property type="entry name" value="ITPase-like"/>
    <property type="match status" value="1"/>
</dbReference>
<dbReference type="EC" id="3.6.1.9" evidence="4"/>